<dbReference type="EMBL" id="LLXI01001259">
    <property type="protein sequence ID" value="PKY52733.1"/>
    <property type="molecule type" value="Genomic_DNA"/>
</dbReference>
<accession>A0A2I1H1H1</accession>
<dbReference type="PROSITE" id="PS50090">
    <property type="entry name" value="MYB_LIKE"/>
    <property type="match status" value="1"/>
</dbReference>
<reference evidence="2 3" key="1">
    <citation type="submission" date="2015-10" db="EMBL/GenBank/DDBJ databases">
        <title>Genome analyses suggest a sexual origin of heterokaryosis in a supposedly ancient asexual fungus.</title>
        <authorList>
            <person name="Ropars J."/>
            <person name="Sedzielewska K."/>
            <person name="Noel J."/>
            <person name="Charron P."/>
            <person name="Farinelli L."/>
            <person name="Marton T."/>
            <person name="Kruger M."/>
            <person name="Pelin A."/>
            <person name="Brachmann A."/>
            <person name="Corradi N."/>
        </authorList>
    </citation>
    <scope>NUCLEOTIDE SEQUENCE [LARGE SCALE GENOMIC DNA]</scope>
    <source>
        <strain evidence="2 3">A4</strain>
    </source>
</reference>
<evidence type="ECO:0000313" key="2">
    <source>
        <dbReference type="EMBL" id="PKY52733.1"/>
    </source>
</evidence>
<dbReference type="InterPro" id="IPR009057">
    <property type="entry name" value="Homeodomain-like_sf"/>
</dbReference>
<dbReference type="VEuPathDB" id="FungiDB:RhiirA1_459510"/>
<gene>
    <name evidence="2" type="ORF">RhiirA4_470553</name>
</gene>
<comment type="caution">
    <text evidence="2">The sequence shown here is derived from an EMBL/GenBank/DDBJ whole genome shotgun (WGS) entry which is preliminary data.</text>
</comment>
<keyword evidence="3" id="KW-1185">Reference proteome</keyword>
<dbReference type="SUPFAM" id="SSF46689">
    <property type="entry name" value="Homeodomain-like"/>
    <property type="match status" value="1"/>
</dbReference>
<evidence type="ECO:0000259" key="1">
    <source>
        <dbReference type="PROSITE" id="PS50090"/>
    </source>
</evidence>
<dbReference type="VEuPathDB" id="FungiDB:FUN_023607"/>
<dbReference type="Gene3D" id="1.10.10.60">
    <property type="entry name" value="Homeodomain-like"/>
    <property type="match status" value="1"/>
</dbReference>
<name>A0A2I1H1H1_9GLOM</name>
<dbReference type="CDD" id="cd00167">
    <property type="entry name" value="SANT"/>
    <property type="match status" value="1"/>
</dbReference>
<evidence type="ECO:0000313" key="3">
    <source>
        <dbReference type="Proteomes" id="UP000234323"/>
    </source>
</evidence>
<sequence length="70" mass="8450">MENHQENTWPLYEEMLLFELVNEHGKKDWTLIASELAEKSFKKSSERTATNCKIKYDELFSNYYNPFIQQ</sequence>
<dbReference type="Pfam" id="PF00249">
    <property type="entry name" value="Myb_DNA-binding"/>
    <property type="match status" value="1"/>
</dbReference>
<protein>
    <recommendedName>
        <fullName evidence="1">Myb-like domain-containing protein</fullName>
    </recommendedName>
</protein>
<organism evidence="2 3">
    <name type="scientific">Rhizophagus irregularis</name>
    <dbReference type="NCBI Taxonomy" id="588596"/>
    <lineage>
        <taxon>Eukaryota</taxon>
        <taxon>Fungi</taxon>
        <taxon>Fungi incertae sedis</taxon>
        <taxon>Mucoromycota</taxon>
        <taxon>Glomeromycotina</taxon>
        <taxon>Glomeromycetes</taxon>
        <taxon>Glomerales</taxon>
        <taxon>Glomeraceae</taxon>
        <taxon>Rhizophagus</taxon>
    </lineage>
</organism>
<dbReference type="Proteomes" id="UP000234323">
    <property type="component" value="Unassembled WGS sequence"/>
</dbReference>
<dbReference type="SMART" id="SM00717">
    <property type="entry name" value="SANT"/>
    <property type="match status" value="1"/>
</dbReference>
<proteinExistence type="predicted"/>
<dbReference type="AlphaFoldDB" id="A0A2I1H1H1"/>
<feature type="domain" description="Myb-like" evidence="1">
    <location>
        <begin position="1"/>
        <end position="60"/>
    </location>
</feature>
<dbReference type="InterPro" id="IPR001005">
    <property type="entry name" value="SANT/Myb"/>
</dbReference>